<evidence type="ECO:0000313" key="1">
    <source>
        <dbReference type="EMBL" id="KAK7483867.1"/>
    </source>
</evidence>
<sequence>CPPREKALLMKCTAPIKPLLSRTDLPSHTTCRLVEDFINCVEAKLTSCRDHIERNHVLDIAFDLKKQYCVGSSRTYTMKAATTTPAPTVSTDEEHFAVCRHMFTRQSPKHLVEGCRYAATFLDCGDRIVGRSPFTLSNFHLHAELLRNRALYWRYCSGGALHNMGVGRRKCPWDLPARLQSCLLPTRAVRAGDAQSLCSLSSDFLPCLSELANGCYHVIALQPMADFLWRTFDLLALTCDQPVDVGGDYYDYYGYGESEFNNR</sequence>
<organism evidence="1 2">
    <name type="scientific">Batillaria attramentaria</name>
    <dbReference type="NCBI Taxonomy" id="370345"/>
    <lineage>
        <taxon>Eukaryota</taxon>
        <taxon>Metazoa</taxon>
        <taxon>Spiralia</taxon>
        <taxon>Lophotrochozoa</taxon>
        <taxon>Mollusca</taxon>
        <taxon>Gastropoda</taxon>
        <taxon>Caenogastropoda</taxon>
        <taxon>Sorbeoconcha</taxon>
        <taxon>Cerithioidea</taxon>
        <taxon>Batillariidae</taxon>
        <taxon>Batillaria</taxon>
    </lineage>
</organism>
<reference evidence="1 2" key="1">
    <citation type="journal article" date="2023" name="Sci. Data">
        <title>Genome assembly of the Korean intertidal mud-creeper Batillaria attramentaria.</title>
        <authorList>
            <person name="Patra A.K."/>
            <person name="Ho P.T."/>
            <person name="Jun S."/>
            <person name="Lee S.J."/>
            <person name="Kim Y."/>
            <person name="Won Y.J."/>
        </authorList>
    </citation>
    <scope>NUCLEOTIDE SEQUENCE [LARGE SCALE GENOMIC DNA]</scope>
    <source>
        <strain evidence="1">Wonlab-2016</strain>
    </source>
</reference>
<accession>A0ABD0K9W5</accession>
<dbReference type="AlphaFoldDB" id="A0ABD0K9W5"/>
<protein>
    <submittedName>
        <fullName evidence="1">Uncharacterized protein</fullName>
    </submittedName>
</protein>
<dbReference type="Proteomes" id="UP001519460">
    <property type="component" value="Unassembled WGS sequence"/>
</dbReference>
<evidence type="ECO:0000313" key="2">
    <source>
        <dbReference type="Proteomes" id="UP001519460"/>
    </source>
</evidence>
<feature type="non-terminal residue" evidence="1">
    <location>
        <position position="1"/>
    </location>
</feature>
<dbReference type="EMBL" id="JACVVK020000219">
    <property type="protein sequence ID" value="KAK7483867.1"/>
    <property type="molecule type" value="Genomic_DNA"/>
</dbReference>
<keyword evidence="2" id="KW-1185">Reference proteome</keyword>
<gene>
    <name evidence="1" type="ORF">BaRGS_00024884</name>
</gene>
<comment type="caution">
    <text evidence="1">The sequence shown here is derived from an EMBL/GenBank/DDBJ whole genome shotgun (WGS) entry which is preliminary data.</text>
</comment>
<proteinExistence type="predicted"/>
<name>A0ABD0K9W5_9CAEN</name>